<evidence type="ECO:0000313" key="15">
    <source>
        <dbReference type="EMBL" id="CAH2059372.1"/>
    </source>
</evidence>
<dbReference type="PANTHER" id="PTHR33883:SF10">
    <property type="entry name" value="WPP DOMAIN-ASSOCIATED PROTEIN"/>
    <property type="match status" value="1"/>
</dbReference>
<evidence type="ECO:0000256" key="4">
    <source>
        <dbReference type="ARBA" id="ARBA00013081"/>
    </source>
</evidence>
<evidence type="ECO:0000256" key="9">
    <source>
        <dbReference type="ARBA" id="ARBA00023211"/>
    </source>
</evidence>
<keyword evidence="16" id="KW-1185">Reference proteome</keyword>
<feature type="coiled-coil region" evidence="12">
    <location>
        <begin position="343"/>
        <end position="384"/>
    </location>
</feature>
<evidence type="ECO:0000256" key="7">
    <source>
        <dbReference type="ARBA" id="ARBA00022842"/>
    </source>
</evidence>
<dbReference type="Pfam" id="PF00481">
    <property type="entry name" value="PP2C"/>
    <property type="match status" value="1"/>
</dbReference>
<proteinExistence type="inferred from homology"/>
<dbReference type="SMART" id="SM00331">
    <property type="entry name" value="PP2C_SIG"/>
    <property type="match status" value="1"/>
</dbReference>
<comment type="cofactor">
    <cofactor evidence="2">
        <name>Mg(2+)</name>
        <dbReference type="ChEBI" id="CHEBI:18420"/>
    </cofactor>
</comment>
<accession>A0AAU9SBM1</accession>
<feature type="compositionally biased region" description="Basic and acidic residues" evidence="13">
    <location>
        <begin position="236"/>
        <end position="246"/>
    </location>
</feature>
<dbReference type="Gene3D" id="3.60.40.10">
    <property type="entry name" value="PPM-type phosphatase domain"/>
    <property type="match status" value="1"/>
</dbReference>
<comment type="cofactor">
    <cofactor evidence="1">
        <name>Mn(2+)</name>
        <dbReference type="ChEBI" id="CHEBI:29035"/>
    </cofactor>
</comment>
<dbReference type="CDD" id="cd00143">
    <property type="entry name" value="PP2Cc"/>
    <property type="match status" value="1"/>
</dbReference>
<evidence type="ECO:0000256" key="2">
    <source>
        <dbReference type="ARBA" id="ARBA00001946"/>
    </source>
</evidence>
<dbReference type="PANTHER" id="PTHR33883">
    <property type="entry name" value="WPP DOMAIN-ASSOCIATED PROTEIN"/>
    <property type="match status" value="1"/>
</dbReference>
<comment type="similarity">
    <text evidence="3">Belongs to the PP2C family.</text>
</comment>
<dbReference type="InterPro" id="IPR001932">
    <property type="entry name" value="PPM-type_phosphatase-like_dom"/>
</dbReference>
<evidence type="ECO:0000256" key="6">
    <source>
        <dbReference type="ARBA" id="ARBA00022801"/>
    </source>
</evidence>
<feature type="coiled-coil region" evidence="12">
    <location>
        <begin position="497"/>
        <end position="619"/>
    </location>
</feature>
<dbReference type="GO" id="GO:0046872">
    <property type="term" value="F:metal ion binding"/>
    <property type="evidence" value="ECO:0007669"/>
    <property type="project" value="UniProtKB-KW"/>
</dbReference>
<evidence type="ECO:0000256" key="12">
    <source>
        <dbReference type="SAM" id="Coils"/>
    </source>
</evidence>
<dbReference type="InterPro" id="IPR037490">
    <property type="entry name" value="WAP"/>
</dbReference>
<dbReference type="FunFam" id="3.60.40.10:FF:000010">
    <property type="entry name" value="Probable protein phosphatase 2C 39"/>
    <property type="match status" value="1"/>
</dbReference>
<evidence type="ECO:0000256" key="11">
    <source>
        <dbReference type="ARBA" id="ARBA00048336"/>
    </source>
</evidence>
<protein>
    <recommendedName>
        <fullName evidence="4">protein-serine/threonine phosphatase</fullName>
        <ecNumber evidence="4">3.1.3.16</ecNumber>
    </recommendedName>
</protein>
<keyword evidence="8" id="KW-0904">Protein phosphatase</keyword>
<keyword evidence="9" id="KW-0464">Manganese</keyword>
<keyword evidence="6" id="KW-0378">Hydrolase</keyword>
<comment type="catalytic activity">
    <reaction evidence="11">
        <text>O-phospho-L-threonyl-[protein] + H2O = L-threonyl-[protein] + phosphate</text>
        <dbReference type="Rhea" id="RHEA:47004"/>
        <dbReference type="Rhea" id="RHEA-COMP:11060"/>
        <dbReference type="Rhea" id="RHEA-COMP:11605"/>
        <dbReference type="ChEBI" id="CHEBI:15377"/>
        <dbReference type="ChEBI" id="CHEBI:30013"/>
        <dbReference type="ChEBI" id="CHEBI:43474"/>
        <dbReference type="ChEBI" id="CHEBI:61977"/>
        <dbReference type="EC" id="3.1.3.16"/>
    </reaction>
</comment>
<evidence type="ECO:0000256" key="13">
    <source>
        <dbReference type="SAM" id="MobiDB-lite"/>
    </source>
</evidence>
<comment type="catalytic activity">
    <reaction evidence="10">
        <text>O-phospho-L-seryl-[protein] + H2O = L-seryl-[protein] + phosphate</text>
        <dbReference type="Rhea" id="RHEA:20629"/>
        <dbReference type="Rhea" id="RHEA-COMP:9863"/>
        <dbReference type="Rhea" id="RHEA-COMP:11604"/>
        <dbReference type="ChEBI" id="CHEBI:15377"/>
        <dbReference type="ChEBI" id="CHEBI:29999"/>
        <dbReference type="ChEBI" id="CHEBI:43474"/>
        <dbReference type="ChEBI" id="CHEBI:83421"/>
        <dbReference type="EC" id="3.1.3.16"/>
    </reaction>
</comment>
<dbReference type="EMBL" id="OU466860">
    <property type="protein sequence ID" value="CAH2059372.1"/>
    <property type="molecule type" value="Genomic_DNA"/>
</dbReference>
<dbReference type="PROSITE" id="PS51746">
    <property type="entry name" value="PPM_2"/>
    <property type="match status" value="1"/>
</dbReference>
<evidence type="ECO:0000256" key="1">
    <source>
        <dbReference type="ARBA" id="ARBA00001936"/>
    </source>
</evidence>
<evidence type="ECO:0000256" key="5">
    <source>
        <dbReference type="ARBA" id="ARBA00022723"/>
    </source>
</evidence>
<organism evidence="15 16">
    <name type="scientific">Thlaspi arvense</name>
    <name type="common">Field penny-cress</name>
    <dbReference type="NCBI Taxonomy" id="13288"/>
    <lineage>
        <taxon>Eukaryota</taxon>
        <taxon>Viridiplantae</taxon>
        <taxon>Streptophyta</taxon>
        <taxon>Embryophyta</taxon>
        <taxon>Tracheophyta</taxon>
        <taxon>Spermatophyta</taxon>
        <taxon>Magnoliopsida</taxon>
        <taxon>eudicotyledons</taxon>
        <taxon>Gunneridae</taxon>
        <taxon>Pentapetalae</taxon>
        <taxon>rosids</taxon>
        <taxon>malvids</taxon>
        <taxon>Brassicales</taxon>
        <taxon>Brassicaceae</taxon>
        <taxon>Thlaspideae</taxon>
        <taxon>Thlaspi</taxon>
    </lineage>
</organism>
<dbReference type="SMART" id="SM00332">
    <property type="entry name" value="PP2Cc"/>
    <property type="match status" value="1"/>
</dbReference>
<gene>
    <name evidence="15" type="ORF">TAV2_LOCUS13915</name>
</gene>
<evidence type="ECO:0000256" key="3">
    <source>
        <dbReference type="ARBA" id="ARBA00006702"/>
    </source>
</evidence>
<keyword evidence="12" id="KW-0175">Coiled coil</keyword>
<evidence type="ECO:0000259" key="14">
    <source>
        <dbReference type="PROSITE" id="PS51746"/>
    </source>
</evidence>
<dbReference type="EC" id="3.1.3.16" evidence="4"/>
<dbReference type="SUPFAM" id="SSF81606">
    <property type="entry name" value="PP2C-like"/>
    <property type="match status" value="1"/>
</dbReference>
<keyword evidence="7" id="KW-0460">Magnesium</keyword>
<dbReference type="InterPro" id="IPR036457">
    <property type="entry name" value="PPM-type-like_dom_sf"/>
</dbReference>
<evidence type="ECO:0000256" key="10">
    <source>
        <dbReference type="ARBA" id="ARBA00047761"/>
    </source>
</evidence>
<dbReference type="GO" id="GO:0004722">
    <property type="term" value="F:protein serine/threonine phosphatase activity"/>
    <property type="evidence" value="ECO:0007669"/>
    <property type="project" value="UniProtKB-EC"/>
</dbReference>
<sequence length="1192" mass="135336">MWGYISFMEEAEFVMAENGSLESHGDGINGVLKENENPNVDFLEDLDSYFEDINDRLTISRTVSDSIIRGMVKAIESEAAEKIAQKDLELSRIRETLFMYHVGSEENEASPMHDKACINPPGGSLRSVKSEAKKQLLMLVDELTSLRKYIHMNRAGTTVDDTLGLGSSTHESGSKTLDKMLVSLKSILETELEAIRKSLTDHENGDIEAGGEGDRKRVEQLHRKMSGGISSAADTNGKHEENSETLKHLSKDDLISHFKTEMNKMKIDHDYEIQEMTEQCFTFKRKYLNLKERGSFSFVGKDKELEALKKKIPFVISKLDKILLEDGKLVSEGKNNADFKSRLDSLLLENRLLKNSLSDAAEKMSQLSQAEADQKKLIRKLESDDGDSHVEASISEDVYRCFVTEFVGQVKCAKEETDLEQSMMREAYELILEDLATKVDRESNDDFVDSCVESLLGEECSAVIYKEALKEADKKIVELNMHVTENVEALRSEMVDKERLKEEIHWLECLVKEKEKLAQTAEDNLDTERKKLEAVSHQINDLQSQIKQQQTKIQEKNEALRVISARELEKIEGYETKISDFREELEIARENLKETKDEKRKTEEKLSATKAEKETFKKLLLSLDLVPPKLMQGFNTLEGLVAEKTQKTNSRLKNMDSQLCDLSQQISELKGKASMYKQRFEKKSSDLLKAEAEVDLLGDEVESLLDLLEKIYIALDHYSPILKHYTGISQAYFMLLIDKLRIKKVRKENHGFVVALKSLKDNTWEGNVSKTRCWGRFRDKFSRPLDTTQNTVYGCRHDLSILYMPYGPCDCRQFSEKREGYNGEISIIGCVGNYNKVFRETNQAEIQRDCDNVFLLVSDCNYDEYHNYIKQQGFNFIQGEVRPPKAQNSYRAMKDTTKNSTEEILMHAVKGNSLLYAEAKISKRRSQERCKSTPEPGRRRRGFGHGYHLVKGQMGHGMEDYIVADEKSVNGHNLGLYAIFDGHSGRDVADYLQNHLFDNILSQPDFWENPKKAIKRAYKSTDDYILHNVVGPRGGSTAVTAIVVDGKKLVVANVGDSRAILCRKSNVVKQITVDHEPEKERDLVESKGGFVSKTPGNVPRVDGQLAMTRAFGDGSLKEHISVRPDIEIVDIHGDTKFLILASDGLWKVMSNEEAWDQIKENENAEETAKSLIDEALARGSKDDISCVVVSFN</sequence>
<feature type="domain" description="PPM-type phosphatase" evidence="14">
    <location>
        <begin position="944"/>
        <end position="1191"/>
    </location>
</feature>
<feature type="region of interest" description="Disordered" evidence="13">
    <location>
        <begin position="226"/>
        <end position="246"/>
    </location>
</feature>
<evidence type="ECO:0000256" key="8">
    <source>
        <dbReference type="ARBA" id="ARBA00022912"/>
    </source>
</evidence>
<evidence type="ECO:0000313" key="16">
    <source>
        <dbReference type="Proteomes" id="UP000836841"/>
    </source>
</evidence>
<keyword evidence="5" id="KW-0479">Metal-binding</keyword>
<dbReference type="Proteomes" id="UP000836841">
    <property type="component" value="Chromosome 4"/>
</dbReference>
<name>A0AAU9SBM1_THLAR</name>
<dbReference type="AlphaFoldDB" id="A0AAU9SBM1"/>
<reference evidence="15 16" key="1">
    <citation type="submission" date="2022-03" db="EMBL/GenBank/DDBJ databases">
        <authorList>
            <person name="Nunn A."/>
            <person name="Chopra R."/>
            <person name="Nunn A."/>
            <person name="Contreras Garrido A."/>
        </authorList>
    </citation>
    <scope>NUCLEOTIDE SEQUENCE [LARGE SCALE GENOMIC DNA]</scope>
</reference>